<sequence>MRWHIFIRNSGIPEIENLKDRPLGSLRKGTAVICGGSVAGLFAARICHEFFESVLIVEPEEWLTSEDAVRQFSWEQKHKRTRVMQYQSLHGCQALLLNGLAKLFPNLEEQCRQSGIAIRSLAGGVNLARPSVTVIPVPTRSYNGNLPKALVCSRAGFETLLRRMVLDHEKYPRIKQVTGTVARLTPQLEDFTRIGKVAVRGTDLQIQEFEASLVIDCTGYARAGAKWLAQAGYGTAPVPAGKLTLQDSKIALDQKLHYSTLICNASPSILEKLPIPEDRDLESLLYVLSDDVPENGRRMFVLMKADGNRLTIFVGQSRDEPVKYETLSAVRSFIQDLVPSDSDVPVPDWIFQTLDILEESRPAISYSHVRVPATTYIQYHKVANLPINFAALGDSVLSVNPFYGQGCTKAMLGAIALYTTLAQSGNLEELPPDFSERFFKEHFNKTDSFWQTTRLLGIFHSQYQKSYHPGAYVFYFPDYGVPCTKPIAGEDLSSGQFLRWYIRKLSSLAIKDEQARRVVWDGSMAYGTSIDAFNPWLVVKVLWNSVTGV</sequence>
<dbReference type="SUPFAM" id="SSF51905">
    <property type="entry name" value="FAD/NAD(P)-binding domain"/>
    <property type="match status" value="1"/>
</dbReference>
<dbReference type="Proteomes" id="UP000053593">
    <property type="component" value="Unassembled WGS sequence"/>
</dbReference>
<keyword evidence="2" id="KW-1185">Reference proteome</keyword>
<name>A0A0D0CQD8_9AGAR</name>
<dbReference type="OrthoDB" id="10051892at2759"/>
<protein>
    <submittedName>
        <fullName evidence="1">Uncharacterized protein</fullName>
    </submittedName>
</protein>
<proteinExistence type="predicted"/>
<evidence type="ECO:0000313" key="2">
    <source>
        <dbReference type="Proteomes" id="UP000053593"/>
    </source>
</evidence>
<dbReference type="InterPro" id="IPR036188">
    <property type="entry name" value="FAD/NAD-bd_sf"/>
</dbReference>
<accession>A0A0D0CQD8</accession>
<dbReference type="HOGENOM" id="CLU_025587_1_0_1"/>
<dbReference type="Gene3D" id="3.50.50.60">
    <property type="entry name" value="FAD/NAD(P)-binding domain"/>
    <property type="match status" value="1"/>
</dbReference>
<gene>
    <name evidence="1" type="ORF">GYMLUDRAFT_225462</name>
</gene>
<evidence type="ECO:0000313" key="1">
    <source>
        <dbReference type="EMBL" id="KIK61242.1"/>
    </source>
</evidence>
<reference evidence="1 2" key="1">
    <citation type="submission" date="2014-04" db="EMBL/GenBank/DDBJ databases">
        <title>Evolutionary Origins and Diversification of the Mycorrhizal Mutualists.</title>
        <authorList>
            <consortium name="DOE Joint Genome Institute"/>
            <consortium name="Mycorrhizal Genomics Consortium"/>
            <person name="Kohler A."/>
            <person name="Kuo A."/>
            <person name="Nagy L.G."/>
            <person name="Floudas D."/>
            <person name="Copeland A."/>
            <person name="Barry K.W."/>
            <person name="Cichocki N."/>
            <person name="Veneault-Fourrey C."/>
            <person name="LaButti K."/>
            <person name="Lindquist E.A."/>
            <person name="Lipzen A."/>
            <person name="Lundell T."/>
            <person name="Morin E."/>
            <person name="Murat C."/>
            <person name="Riley R."/>
            <person name="Ohm R."/>
            <person name="Sun H."/>
            <person name="Tunlid A."/>
            <person name="Henrissat B."/>
            <person name="Grigoriev I.V."/>
            <person name="Hibbett D.S."/>
            <person name="Martin F."/>
        </authorList>
    </citation>
    <scope>NUCLEOTIDE SEQUENCE [LARGE SCALE GENOMIC DNA]</scope>
    <source>
        <strain evidence="1 2">FD-317 M1</strain>
    </source>
</reference>
<organism evidence="1 2">
    <name type="scientific">Collybiopsis luxurians FD-317 M1</name>
    <dbReference type="NCBI Taxonomy" id="944289"/>
    <lineage>
        <taxon>Eukaryota</taxon>
        <taxon>Fungi</taxon>
        <taxon>Dikarya</taxon>
        <taxon>Basidiomycota</taxon>
        <taxon>Agaricomycotina</taxon>
        <taxon>Agaricomycetes</taxon>
        <taxon>Agaricomycetidae</taxon>
        <taxon>Agaricales</taxon>
        <taxon>Marasmiineae</taxon>
        <taxon>Omphalotaceae</taxon>
        <taxon>Collybiopsis</taxon>
        <taxon>Collybiopsis luxurians</taxon>
    </lineage>
</organism>
<dbReference type="EMBL" id="KN834772">
    <property type="protein sequence ID" value="KIK61242.1"/>
    <property type="molecule type" value="Genomic_DNA"/>
</dbReference>
<dbReference type="AlphaFoldDB" id="A0A0D0CQD8"/>